<reference evidence="1" key="1">
    <citation type="submission" date="2023-07" db="EMBL/GenBank/DDBJ databases">
        <authorList>
            <consortium name="AG Swart"/>
            <person name="Singh M."/>
            <person name="Singh A."/>
            <person name="Seah K."/>
            <person name="Emmerich C."/>
        </authorList>
    </citation>
    <scope>NUCLEOTIDE SEQUENCE</scope>
    <source>
        <strain evidence="1">DP1</strain>
    </source>
</reference>
<evidence type="ECO:0000313" key="2">
    <source>
        <dbReference type="Proteomes" id="UP001295684"/>
    </source>
</evidence>
<evidence type="ECO:0000313" key="1">
    <source>
        <dbReference type="EMBL" id="CAI2365169.1"/>
    </source>
</evidence>
<dbReference type="AlphaFoldDB" id="A0AAD1UE75"/>
<protein>
    <submittedName>
        <fullName evidence="1">Uncharacterized protein</fullName>
    </submittedName>
</protein>
<dbReference type="Proteomes" id="UP001295684">
    <property type="component" value="Unassembled WGS sequence"/>
</dbReference>
<comment type="caution">
    <text evidence="1">The sequence shown here is derived from an EMBL/GenBank/DDBJ whole genome shotgun (WGS) entry which is preliminary data.</text>
</comment>
<name>A0AAD1UE75_EUPCR</name>
<dbReference type="EMBL" id="CAMPGE010006324">
    <property type="protein sequence ID" value="CAI2365169.1"/>
    <property type="molecule type" value="Genomic_DNA"/>
</dbReference>
<proteinExistence type="predicted"/>
<keyword evidence="2" id="KW-1185">Reference proteome</keyword>
<sequence>MSMRACHFAWFLNTPVKRDLLVLACLFRERATLRLPLTIVQAGSSTASSCLWRMAYLDLRKAVLCSGETLGALRPLVDLGSGILSLVSSCCLICFTIDGELSCCL</sequence>
<accession>A0AAD1UE75</accession>
<gene>
    <name evidence="1" type="ORF">ECRASSUSDP1_LOCUS6519</name>
</gene>
<organism evidence="1 2">
    <name type="scientific">Euplotes crassus</name>
    <dbReference type="NCBI Taxonomy" id="5936"/>
    <lineage>
        <taxon>Eukaryota</taxon>
        <taxon>Sar</taxon>
        <taxon>Alveolata</taxon>
        <taxon>Ciliophora</taxon>
        <taxon>Intramacronucleata</taxon>
        <taxon>Spirotrichea</taxon>
        <taxon>Hypotrichia</taxon>
        <taxon>Euplotida</taxon>
        <taxon>Euplotidae</taxon>
        <taxon>Moneuplotes</taxon>
    </lineage>
</organism>